<dbReference type="InterPro" id="IPR032710">
    <property type="entry name" value="NTF2-like_dom_sf"/>
</dbReference>
<keyword evidence="2" id="KW-1185">Reference proteome</keyword>
<dbReference type="AlphaFoldDB" id="A0A433WH38"/>
<dbReference type="EMBL" id="RIAR02000001">
    <property type="protein sequence ID" value="NSL85799.1"/>
    <property type="molecule type" value="Genomic_DNA"/>
</dbReference>
<accession>A0A433WH38</accession>
<protein>
    <submittedName>
        <fullName evidence="1">Uncharacterized protein</fullName>
    </submittedName>
</protein>
<dbReference type="OrthoDB" id="766667at2"/>
<sequence length="125" mass="14021">MDTLQTAQQEIYDFHTAIRDWFRGTGAADTDVLLQNFSTDFKMVSPDGSLKSLADLASWLPPGFGKIPDMEISVKIIDGYATDKHALISYEETQASGGQSYSRMSSAVFIREGARMLWLNLWETF</sequence>
<dbReference type="Gene3D" id="3.10.450.50">
    <property type="match status" value="1"/>
</dbReference>
<proteinExistence type="predicted"/>
<reference evidence="1" key="1">
    <citation type="submission" date="2020-05" db="EMBL/GenBank/DDBJ databases">
        <title>Chitinophaga laudate sp. nov., isolated from a tropical peat swamp.</title>
        <authorList>
            <person name="Goh C.B.S."/>
            <person name="Lee M.S."/>
            <person name="Parimannan S."/>
            <person name="Pasbakhsh P."/>
            <person name="Yule C.M."/>
            <person name="Rajandas H."/>
            <person name="Loke S."/>
            <person name="Croft L."/>
            <person name="Tan J.B.L."/>
        </authorList>
    </citation>
    <scope>NUCLEOTIDE SEQUENCE</scope>
    <source>
        <strain evidence="1">Mgbs1</strain>
    </source>
</reference>
<name>A0A433WH38_9BACT</name>
<organism evidence="1 2">
    <name type="scientific">Chitinophaga solisilvae</name>
    <dbReference type="NCBI Taxonomy" id="1233460"/>
    <lineage>
        <taxon>Bacteria</taxon>
        <taxon>Pseudomonadati</taxon>
        <taxon>Bacteroidota</taxon>
        <taxon>Chitinophagia</taxon>
        <taxon>Chitinophagales</taxon>
        <taxon>Chitinophagaceae</taxon>
        <taxon>Chitinophaga</taxon>
    </lineage>
</organism>
<gene>
    <name evidence="1" type="ORF">ECE50_003080</name>
</gene>
<dbReference type="Proteomes" id="UP000281028">
    <property type="component" value="Unassembled WGS sequence"/>
</dbReference>
<dbReference type="SUPFAM" id="SSF54427">
    <property type="entry name" value="NTF2-like"/>
    <property type="match status" value="1"/>
</dbReference>
<comment type="caution">
    <text evidence="1">The sequence shown here is derived from an EMBL/GenBank/DDBJ whole genome shotgun (WGS) entry which is preliminary data.</text>
</comment>
<evidence type="ECO:0000313" key="1">
    <source>
        <dbReference type="EMBL" id="NSL85799.1"/>
    </source>
</evidence>
<evidence type="ECO:0000313" key="2">
    <source>
        <dbReference type="Proteomes" id="UP000281028"/>
    </source>
</evidence>